<dbReference type="EC" id="3.1.6.1" evidence="7"/>
<dbReference type="Proteomes" id="UP000320672">
    <property type="component" value="Chromosome"/>
</dbReference>
<keyword evidence="4" id="KW-0106">Calcium</keyword>
<dbReference type="SUPFAM" id="SSF53649">
    <property type="entry name" value="Alkaline phosphatase-like"/>
    <property type="match status" value="1"/>
</dbReference>
<dbReference type="KEGG" id="rml:FF011L_27730"/>
<evidence type="ECO:0000256" key="2">
    <source>
        <dbReference type="ARBA" id="ARBA00022723"/>
    </source>
</evidence>
<dbReference type="Gene3D" id="3.40.720.10">
    <property type="entry name" value="Alkaline Phosphatase, subunit A"/>
    <property type="match status" value="1"/>
</dbReference>
<evidence type="ECO:0000256" key="3">
    <source>
        <dbReference type="ARBA" id="ARBA00022801"/>
    </source>
</evidence>
<dbReference type="RefSeq" id="WP_145352065.1">
    <property type="nucleotide sequence ID" value="NZ_CP036262.1"/>
</dbReference>
<dbReference type="PROSITE" id="PS00149">
    <property type="entry name" value="SULFATASE_2"/>
    <property type="match status" value="1"/>
</dbReference>
<evidence type="ECO:0000313" key="8">
    <source>
        <dbReference type="Proteomes" id="UP000320672"/>
    </source>
</evidence>
<gene>
    <name evidence="7" type="primary">atsA_24</name>
    <name evidence="7" type="ORF">FF011L_27730</name>
</gene>
<dbReference type="Pfam" id="PF00884">
    <property type="entry name" value="Sulfatase"/>
    <property type="match status" value="1"/>
</dbReference>
<dbReference type="InterPro" id="IPR017850">
    <property type="entry name" value="Alkaline_phosphatase_core_sf"/>
</dbReference>
<accession>A0A517MGK8</accession>
<dbReference type="EMBL" id="CP036262">
    <property type="protein sequence ID" value="QDS93996.1"/>
    <property type="molecule type" value="Genomic_DNA"/>
</dbReference>
<dbReference type="GO" id="GO:0004065">
    <property type="term" value="F:arylsulfatase activity"/>
    <property type="evidence" value="ECO:0007669"/>
    <property type="project" value="UniProtKB-EC"/>
</dbReference>
<evidence type="ECO:0000259" key="6">
    <source>
        <dbReference type="Pfam" id="PF00884"/>
    </source>
</evidence>
<dbReference type="InterPro" id="IPR050738">
    <property type="entry name" value="Sulfatase"/>
</dbReference>
<dbReference type="AlphaFoldDB" id="A0A517MGK8"/>
<organism evidence="7 8">
    <name type="scientific">Roseimaritima multifibrata</name>
    <dbReference type="NCBI Taxonomy" id="1930274"/>
    <lineage>
        <taxon>Bacteria</taxon>
        <taxon>Pseudomonadati</taxon>
        <taxon>Planctomycetota</taxon>
        <taxon>Planctomycetia</taxon>
        <taxon>Pirellulales</taxon>
        <taxon>Pirellulaceae</taxon>
        <taxon>Roseimaritima</taxon>
    </lineage>
</organism>
<evidence type="ECO:0000256" key="4">
    <source>
        <dbReference type="ARBA" id="ARBA00022837"/>
    </source>
</evidence>
<dbReference type="Gene3D" id="3.30.1120.10">
    <property type="match status" value="1"/>
</dbReference>
<keyword evidence="3 7" id="KW-0378">Hydrolase</keyword>
<keyword evidence="2" id="KW-0479">Metal-binding</keyword>
<evidence type="ECO:0000256" key="5">
    <source>
        <dbReference type="SAM" id="SignalP"/>
    </source>
</evidence>
<feature type="domain" description="Sulfatase N-terminal" evidence="6">
    <location>
        <begin position="31"/>
        <end position="378"/>
    </location>
</feature>
<feature type="signal peptide" evidence="5">
    <location>
        <begin position="1"/>
        <end position="23"/>
    </location>
</feature>
<feature type="chain" id="PRO_5022143957" evidence="5">
    <location>
        <begin position="24"/>
        <end position="494"/>
    </location>
</feature>
<dbReference type="PANTHER" id="PTHR42693:SF53">
    <property type="entry name" value="ENDO-4-O-SULFATASE"/>
    <property type="match status" value="1"/>
</dbReference>
<dbReference type="InterPro" id="IPR000917">
    <property type="entry name" value="Sulfatase_N"/>
</dbReference>
<comment type="similarity">
    <text evidence="1">Belongs to the sulfatase family.</text>
</comment>
<protein>
    <submittedName>
        <fullName evidence="7">Arylsulfatase</fullName>
        <ecNumber evidence="7">3.1.6.1</ecNumber>
    </submittedName>
</protein>
<keyword evidence="8" id="KW-1185">Reference proteome</keyword>
<dbReference type="InterPro" id="IPR024607">
    <property type="entry name" value="Sulfatase_CS"/>
</dbReference>
<dbReference type="OrthoDB" id="9783154at2"/>
<evidence type="ECO:0000256" key="1">
    <source>
        <dbReference type="ARBA" id="ARBA00008779"/>
    </source>
</evidence>
<dbReference type="GO" id="GO:0046872">
    <property type="term" value="F:metal ion binding"/>
    <property type="evidence" value="ECO:0007669"/>
    <property type="project" value="UniProtKB-KW"/>
</dbReference>
<name>A0A517MGK8_9BACT</name>
<sequence length="494" mass="55093" precursor="true">MQNTYRILLIAILVACTTQTASSAENEASKPNIIILFADDWGYGDLGKHGTLSDVKTPHLDALADEGVLFTDAYITAPQCSPSRAGLITGRYQQRFGFDTIPDCPLPLSETTIADRLQAAGYVTGMVGKWHLEPNALSLRWAKQHQPNGIKNNRVQVRRELAMPYYPQGRGFEEFFKGERSPYWANYSIDGKSLAKNGQVVQDPRFRVDVQTDAALGFIQRHADEPFFLYVAHYAPHVPLEASEKYLSRFPGKMPERRRTGLAMINAVDEGIGQIKARLKDLGIAENTLIMFTSDNGAPLGAQTGQPMLDVLPVNKPGPAWDGSRNDPLRGEKGMLAEGGIRVPMIWSWPARLPKGIVVDSPVISLDMTATAISAAGIKDASELDGISLTRWLTGNAKPPERALYWRFWNQAAMRRGNWKYLFTSDGNEWLYDLAKDPEEQQDVLTANTEIAKSMRSELDAWTNELKPAGMPAKPLNRQEINWYKYYFNAAKAK</sequence>
<evidence type="ECO:0000313" key="7">
    <source>
        <dbReference type="EMBL" id="QDS93996.1"/>
    </source>
</evidence>
<dbReference type="PANTHER" id="PTHR42693">
    <property type="entry name" value="ARYLSULFATASE FAMILY MEMBER"/>
    <property type="match status" value="1"/>
</dbReference>
<keyword evidence="5" id="KW-0732">Signal</keyword>
<proteinExistence type="inferred from homology"/>
<reference evidence="7 8" key="1">
    <citation type="submission" date="2019-02" db="EMBL/GenBank/DDBJ databases">
        <title>Deep-cultivation of Planctomycetes and their phenomic and genomic characterization uncovers novel biology.</title>
        <authorList>
            <person name="Wiegand S."/>
            <person name="Jogler M."/>
            <person name="Boedeker C."/>
            <person name="Pinto D."/>
            <person name="Vollmers J."/>
            <person name="Rivas-Marin E."/>
            <person name="Kohn T."/>
            <person name="Peeters S.H."/>
            <person name="Heuer A."/>
            <person name="Rast P."/>
            <person name="Oberbeckmann S."/>
            <person name="Bunk B."/>
            <person name="Jeske O."/>
            <person name="Meyerdierks A."/>
            <person name="Storesund J.E."/>
            <person name="Kallscheuer N."/>
            <person name="Luecker S."/>
            <person name="Lage O.M."/>
            <person name="Pohl T."/>
            <person name="Merkel B.J."/>
            <person name="Hornburger P."/>
            <person name="Mueller R.-W."/>
            <person name="Bruemmer F."/>
            <person name="Labrenz M."/>
            <person name="Spormann A.M."/>
            <person name="Op den Camp H."/>
            <person name="Overmann J."/>
            <person name="Amann R."/>
            <person name="Jetten M.S.M."/>
            <person name="Mascher T."/>
            <person name="Medema M.H."/>
            <person name="Devos D.P."/>
            <person name="Kaster A.-K."/>
            <person name="Ovreas L."/>
            <person name="Rohde M."/>
            <person name="Galperin M.Y."/>
            <person name="Jogler C."/>
        </authorList>
    </citation>
    <scope>NUCLEOTIDE SEQUENCE [LARGE SCALE GENOMIC DNA]</scope>
    <source>
        <strain evidence="7 8">FF011L</strain>
    </source>
</reference>